<dbReference type="InterPro" id="IPR011990">
    <property type="entry name" value="TPR-like_helical_dom_sf"/>
</dbReference>
<evidence type="ECO:0000313" key="4">
    <source>
        <dbReference type="Proteomes" id="UP000541444"/>
    </source>
</evidence>
<dbReference type="PANTHER" id="PTHR47926">
    <property type="entry name" value="PENTATRICOPEPTIDE REPEAT-CONTAINING PROTEIN"/>
    <property type="match status" value="1"/>
</dbReference>
<dbReference type="EMBL" id="JACGCM010002614">
    <property type="protein sequence ID" value="KAF6138115.1"/>
    <property type="molecule type" value="Genomic_DNA"/>
</dbReference>
<dbReference type="InterPro" id="IPR046960">
    <property type="entry name" value="PPR_At4g14850-like_plant"/>
</dbReference>
<dbReference type="AlphaFoldDB" id="A0A7J7L644"/>
<dbReference type="Pfam" id="PF01535">
    <property type="entry name" value="PPR"/>
    <property type="match status" value="3"/>
</dbReference>
<dbReference type="Gene3D" id="1.25.40.10">
    <property type="entry name" value="Tetratricopeptide repeat domain"/>
    <property type="match status" value="2"/>
</dbReference>
<comment type="caution">
    <text evidence="3">The sequence shown here is derived from an EMBL/GenBank/DDBJ whole genome shotgun (WGS) entry which is preliminary data.</text>
</comment>
<evidence type="ECO:0008006" key="5">
    <source>
        <dbReference type="Google" id="ProtNLM"/>
    </source>
</evidence>
<dbReference type="FunFam" id="1.25.40.10:FF:000031">
    <property type="entry name" value="Pentatricopeptide repeat-containing protein mitochondrial"/>
    <property type="match status" value="1"/>
</dbReference>
<gene>
    <name evidence="3" type="ORF">GIB67_033529</name>
</gene>
<dbReference type="OrthoDB" id="597215at2759"/>
<proteinExistence type="predicted"/>
<keyword evidence="4" id="KW-1185">Reference proteome</keyword>
<evidence type="ECO:0000256" key="1">
    <source>
        <dbReference type="ARBA" id="ARBA00022737"/>
    </source>
</evidence>
<evidence type="ECO:0000256" key="2">
    <source>
        <dbReference type="PROSITE-ProRule" id="PRU00708"/>
    </source>
</evidence>
<dbReference type="Proteomes" id="UP000541444">
    <property type="component" value="Unassembled WGS sequence"/>
</dbReference>
<dbReference type="PROSITE" id="PS51375">
    <property type="entry name" value="PPR"/>
    <property type="match status" value="2"/>
</dbReference>
<name>A0A7J7L644_9MAGN</name>
<feature type="repeat" description="PPR" evidence="2">
    <location>
        <begin position="27"/>
        <end position="61"/>
    </location>
</feature>
<accession>A0A7J7L644</accession>
<dbReference type="GO" id="GO:0009451">
    <property type="term" value="P:RNA modification"/>
    <property type="evidence" value="ECO:0007669"/>
    <property type="project" value="InterPro"/>
</dbReference>
<organism evidence="3 4">
    <name type="scientific">Kingdonia uniflora</name>
    <dbReference type="NCBI Taxonomy" id="39325"/>
    <lineage>
        <taxon>Eukaryota</taxon>
        <taxon>Viridiplantae</taxon>
        <taxon>Streptophyta</taxon>
        <taxon>Embryophyta</taxon>
        <taxon>Tracheophyta</taxon>
        <taxon>Spermatophyta</taxon>
        <taxon>Magnoliopsida</taxon>
        <taxon>Ranunculales</taxon>
        <taxon>Circaeasteraceae</taxon>
        <taxon>Kingdonia</taxon>
    </lineage>
</organism>
<protein>
    <recommendedName>
        <fullName evidence="5">Pentatricopeptide repeat-containing protein</fullName>
    </recommendedName>
</protein>
<evidence type="ECO:0000313" key="3">
    <source>
        <dbReference type="EMBL" id="KAF6138115.1"/>
    </source>
</evidence>
<dbReference type="InterPro" id="IPR002885">
    <property type="entry name" value="PPR_rpt"/>
</dbReference>
<reference evidence="3 4" key="1">
    <citation type="journal article" date="2020" name="IScience">
        <title>Genome Sequencing of the Endangered Kingdonia uniflora (Circaeasteraceae, Ranunculales) Reveals Potential Mechanisms of Evolutionary Specialization.</title>
        <authorList>
            <person name="Sun Y."/>
            <person name="Deng T."/>
            <person name="Zhang A."/>
            <person name="Moore M.J."/>
            <person name="Landis J.B."/>
            <person name="Lin N."/>
            <person name="Zhang H."/>
            <person name="Zhang X."/>
            <person name="Huang J."/>
            <person name="Zhang X."/>
            <person name="Sun H."/>
            <person name="Wang H."/>
        </authorList>
    </citation>
    <scope>NUCLEOTIDE SEQUENCE [LARGE SCALE GENOMIC DNA]</scope>
    <source>
        <strain evidence="3">TB1705</strain>
        <tissue evidence="3">Leaf</tissue>
    </source>
</reference>
<dbReference type="Pfam" id="PF13041">
    <property type="entry name" value="PPR_2"/>
    <property type="match status" value="1"/>
</dbReference>
<dbReference type="NCBIfam" id="TIGR00756">
    <property type="entry name" value="PPR"/>
    <property type="match status" value="3"/>
</dbReference>
<dbReference type="PANTHER" id="PTHR47926:SF453">
    <property type="entry name" value="PENTATRICOPEPTIDE REPEAT (PPR) SUPERFAMILY PROTEIN"/>
    <property type="match status" value="1"/>
</dbReference>
<dbReference type="GO" id="GO:0003723">
    <property type="term" value="F:RNA binding"/>
    <property type="evidence" value="ECO:0007669"/>
    <property type="project" value="InterPro"/>
</dbReference>
<sequence>MGLQTQLNSHPAAFGKGYQYLLKALRNVVSWTAMVSGYARVGMIGNAIELFEEMPERDVPSWNALISGCTQNGLFSEGVALFRRMMEDGYDQSRIRNDLGLNSFVSNALVDMYGKCGSLSEARRVFDSFSVKNLTSWNSMINCLALHGRSHSAVSTFEEMMSCGGDVRPDGITFVALLNACTHGGLVDQ</sequence>
<feature type="repeat" description="PPR" evidence="2">
    <location>
        <begin position="133"/>
        <end position="167"/>
    </location>
</feature>
<keyword evidence="1" id="KW-0677">Repeat</keyword>